<accession>A0ABW1SHV4</accession>
<evidence type="ECO:0000313" key="5">
    <source>
        <dbReference type="Proteomes" id="UP001596171"/>
    </source>
</evidence>
<reference evidence="5" key="1">
    <citation type="journal article" date="2019" name="Int. J. Syst. Evol. Microbiol.">
        <title>The Global Catalogue of Microorganisms (GCM) 10K type strain sequencing project: providing services to taxonomists for standard genome sequencing and annotation.</title>
        <authorList>
            <consortium name="The Broad Institute Genomics Platform"/>
            <consortium name="The Broad Institute Genome Sequencing Center for Infectious Disease"/>
            <person name="Wu L."/>
            <person name="Ma J."/>
        </authorList>
    </citation>
    <scope>NUCLEOTIDE SEQUENCE [LARGE SCALE GENOMIC DNA]</scope>
    <source>
        <strain evidence="5">CCM 8930</strain>
    </source>
</reference>
<dbReference type="EMBL" id="JBHSSE010000003">
    <property type="protein sequence ID" value="MFC6200794.1"/>
    <property type="molecule type" value="Genomic_DNA"/>
</dbReference>
<keyword evidence="2" id="KW-0378">Hydrolase</keyword>
<feature type="domain" description="HIRAN" evidence="3">
    <location>
        <begin position="67"/>
        <end position="160"/>
    </location>
</feature>
<dbReference type="InterPro" id="IPR014905">
    <property type="entry name" value="HIRAN"/>
</dbReference>
<evidence type="ECO:0000313" key="4">
    <source>
        <dbReference type="EMBL" id="MFC6200794.1"/>
    </source>
</evidence>
<comment type="caution">
    <text evidence="4">The sequence shown here is derived from an EMBL/GenBank/DDBJ whole genome shotgun (WGS) entry which is preliminary data.</text>
</comment>
<dbReference type="SMART" id="SM00910">
    <property type="entry name" value="HIRAN"/>
    <property type="match status" value="1"/>
</dbReference>
<dbReference type="Gene3D" id="3.30.70.2330">
    <property type="match status" value="1"/>
</dbReference>
<evidence type="ECO:0000256" key="1">
    <source>
        <dbReference type="ARBA" id="ARBA00022723"/>
    </source>
</evidence>
<dbReference type="RefSeq" id="WP_137615088.1">
    <property type="nucleotide sequence ID" value="NZ_BJDI01000001.1"/>
</dbReference>
<gene>
    <name evidence="4" type="ORF">ACFP1L_02640</name>
</gene>
<name>A0ABW1SHV4_9LACO</name>
<protein>
    <submittedName>
        <fullName evidence="4">HIRAN domain-containing protein</fullName>
    </submittedName>
</protein>
<organism evidence="4 5">
    <name type="scientific">Lactiplantibacillus nangangensis</name>
    <dbReference type="NCBI Taxonomy" id="2559917"/>
    <lineage>
        <taxon>Bacteria</taxon>
        <taxon>Bacillati</taxon>
        <taxon>Bacillota</taxon>
        <taxon>Bacilli</taxon>
        <taxon>Lactobacillales</taxon>
        <taxon>Lactobacillaceae</taxon>
        <taxon>Lactiplantibacillus</taxon>
    </lineage>
</organism>
<evidence type="ECO:0000256" key="2">
    <source>
        <dbReference type="ARBA" id="ARBA00022801"/>
    </source>
</evidence>
<sequence>MTFAVGMQVLTQAGIRYQILAVIDQGKHCLVKQLVLDAEIEIIATSEIVQIAEFETDKTTETQDQELACVAVVGEHYVTDIQTTLADLADGMTVLLQREANNQYDAHAISVWTLSHARLGYLSRHQNEPYAQLLDQGAVLYGEICQLDQQAQKLKVRLYRVTGVADNPALRIQQQLTQKVTSGPAALPKQLLMTPLGNLIVKSNGQPLTYQLTPLTPWLTPDDRFNVTQRYLVTPDWSAVTDQSLVTCSLSAAANVVDTWKNQTEQAVVLANADSFYVVGLSARTYLAANDNFIADVTVPQAFYRVNQVSAHQTASFVVSWVPFGALQVKRAMRLALHYPKANVWLPYTAQTAEHQQLSLTKTELAALLVSPRPNIQGGRELAPSVSDLTIAKIRGVLGDKTYHALSSYQDCVQLVAGSTADVDQDLLQTVIHATIYHEISTLRYFSPDRGMISLPVYPCQLFSEALGEDGSPKIAWLAFYNFDCFELQQVPLTAISSIAIIENPEHPQRLAPSEELDWLTLFLDSWNDVD</sequence>
<keyword evidence="1" id="KW-0479">Metal-binding</keyword>
<keyword evidence="5" id="KW-1185">Reference proteome</keyword>
<proteinExistence type="predicted"/>
<dbReference type="Pfam" id="PF08797">
    <property type="entry name" value="HIRAN"/>
    <property type="match status" value="1"/>
</dbReference>
<dbReference type="Proteomes" id="UP001596171">
    <property type="component" value="Unassembled WGS sequence"/>
</dbReference>
<evidence type="ECO:0000259" key="3">
    <source>
        <dbReference type="SMART" id="SM00910"/>
    </source>
</evidence>